<keyword evidence="3" id="KW-1185">Reference proteome</keyword>
<evidence type="ECO:0000313" key="2">
    <source>
        <dbReference type="EMBL" id="RTE74326.1"/>
    </source>
</evidence>
<dbReference type="Proteomes" id="UP000287124">
    <property type="component" value="Unassembled WGS sequence"/>
</dbReference>
<dbReference type="Gene3D" id="1.20.120.1060">
    <property type="match status" value="1"/>
</dbReference>
<feature type="region of interest" description="Disordered" evidence="1">
    <location>
        <begin position="415"/>
        <end position="471"/>
    </location>
</feature>
<feature type="compositionally biased region" description="Basic and acidic residues" evidence="1">
    <location>
        <begin position="373"/>
        <end position="395"/>
    </location>
</feature>
<evidence type="ECO:0008006" key="4">
    <source>
        <dbReference type="Google" id="ProtNLM"/>
    </source>
</evidence>
<dbReference type="InterPro" id="IPR025533">
    <property type="entry name" value="DUF4419"/>
</dbReference>
<evidence type="ECO:0000256" key="1">
    <source>
        <dbReference type="SAM" id="MobiDB-lite"/>
    </source>
</evidence>
<accession>A0A430LF31</accession>
<evidence type="ECO:0000313" key="3">
    <source>
        <dbReference type="Proteomes" id="UP000287124"/>
    </source>
</evidence>
<organism evidence="2 3">
    <name type="scientific">Fusarium euwallaceae</name>
    <dbReference type="NCBI Taxonomy" id="1147111"/>
    <lineage>
        <taxon>Eukaryota</taxon>
        <taxon>Fungi</taxon>
        <taxon>Dikarya</taxon>
        <taxon>Ascomycota</taxon>
        <taxon>Pezizomycotina</taxon>
        <taxon>Sordariomycetes</taxon>
        <taxon>Hypocreomycetidae</taxon>
        <taxon>Hypocreales</taxon>
        <taxon>Nectriaceae</taxon>
        <taxon>Fusarium</taxon>
        <taxon>Fusarium solani species complex</taxon>
    </lineage>
</organism>
<dbReference type="PANTHER" id="PTHR31252:SF11">
    <property type="entry name" value="DUF4419 DOMAIN-CONTAINING PROTEIN"/>
    <property type="match status" value="1"/>
</dbReference>
<dbReference type="EMBL" id="MIKF01000225">
    <property type="protein sequence ID" value="RTE74326.1"/>
    <property type="molecule type" value="Genomic_DNA"/>
</dbReference>
<gene>
    <name evidence="2" type="ORF">BHE90_011220</name>
</gene>
<reference evidence="2 3" key="1">
    <citation type="submission" date="2017-06" db="EMBL/GenBank/DDBJ databases">
        <title>Comparative genomic analysis of Ambrosia Fusariam Clade fungi.</title>
        <authorList>
            <person name="Stajich J.E."/>
            <person name="Carrillo J."/>
            <person name="Kijimoto T."/>
            <person name="Eskalen A."/>
            <person name="O'Donnell K."/>
            <person name="Kasson M."/>
        </authorList>
    </citation>
    <scope>NUCLEOTIDE SEQUENCE [LARGE SCALE GENOMIC DNA]</scope>
    <source>
        <strain evidence="2 3">UCR1854</strain>
    </source>
</reference>
<dbReference type="PANTHER" id="PTHR31252">
    <property type="entry name" value="DUF4419 DOMAIN-CONTAINING PROTEIN"/>
    <property type="match status" value="1"/>
</dbReference>
<dbReference type="AlphaFoldDB" id="A0A430LF31"/>
<dbReference type="Pfam" id="PF14388">
    <property type="entry name" value="DUF4419"/>
    <property type="match status" value="1"/>
</dbReference>
<protein>
    <recommendedName>
        <fullName evidence="4">DUF4419 domain-containing protein</fullName>
    </recommendedName>
</protein>
<proteinExistence type="predicted"/>
<feature type="region of interest" description="Disordered" evidence="1">
    <location>
        <begin position="359"/>
        <end position="395"/>
    </location>
</feature>
<name>A0A430LF31_9HYPO</name>
<comment type="caution">
    <text evidence="2">The sequence shown here is derived from an EMBL/GenBank/DDBJ whole genome shotgun (WGS) entry which is preliminary data.</text>
</comment>
<sequence>MPVTIYPADHPAKAWRFGGETTSSLNLFKRACPNEHEKSQRIIQTSFDEIPGNGIYPDANGFVTAVWEAYNDHHHLQIRPEDIWFSILTQLNFYINKNAEELRSHFVAHEGKKEVTVRIEGTLDCGELAIKMTKQMEEHIVDPKLREWIMPDFTTTEATDKVTAAILMMGSMQNYFSYVGCISCGLPSVTLLGTKDDWRKIRNRIDKIYQFGKEAKLFAKLLRPVLDHLVRSFDDPEDPDILDFWGKIVHYQKNGSGPSYLSGWITAFCFWAHEGTCLHTKGLDKGIYNGQTKQYHAGCKIDGVQFHYINGGDVPEGFVSVPVKLIDNGVEVMTRMVAGSVGVKVCTRQDLIATALPKATTTPRVETPEETEQIEKKKEQKETEEMKETEKTEKKANKIARLREFILRLTCFPGRDAGGSTSKESPDKAAAVEEPQVTAVEESQVTAVEEPAQESYTPSKPRAPEKKQKAILDSVQPVSGWWMYELKAGEE</sequence>